<evidence type="ECO:0000256" key="7">
    <source>
        <dbReference type="SAM" id="MobiDB-lite"/>
    </source>
</evidence>
<feature type="region of interest" description="Disordered" evidence="7">
    <location>
        <begin position="687"/>
        <end position="724"/>
    </location>
</feature>
<dbReference type="Proteomes" id="UP001491310">
    <property type="component" value="Unassembled WGS sequence"/>
</dbReference>
<sequence length="836" mass="92485">MDDHRIMTPQEEQVKWLQDASNSVKRNAFYMKRALDEDNLREALRYSAAMLVELRTSLLTPQKYFELYMQAFDELRHLEAFFKEEHSKGRSYADLYELVQHAGNVLPRLYLLCTVGSCFIRSKEAHAKDILKDLVEMCKGVQHPTRGLFLRSYLCQVSRGLLPDTGSEYEGDGGDINDALEFLLLNFTEMNKLWVRMQHQGSGKDRERKEGERQQLADLVGKNLTYISQLEGLDFKLYQEVVQGRMMEQVVSCKDEIAQQYLMQCIIQGFPDEFHLGTLPTLLAALPELQSGVKVHLVLASLLDRLSRFAATDASVVDQFNDSDAFGQLLGAATRVSEQHTEMPGADIAAMYIALANFVGAVYPDHLDHIDRVLQSCHEALAAHGDIREDRTEKQIIALLTLPLTSYDPVTVLGLSTYPRVMSLLKPATCKAMAVKIVQTILKVGTEISEPAQVDMLLDFIAPLVADVHMDDDDEEDFEDEQALVARLIHRLRANDPAQHYALLQTARERFSAGGARRLRHTLPPIAFAALGIVGRLAAAAPGAEACAPGALFRPSPKEVLQFVHQCAAQLAEAGENAEMALQLFLTAAQSASEHARLELIAYEFFEQAFILFEEAIPDSASERVALASIVGALQRCRIFPAEPRATLVHKATGYSAKLLRKADQCRAVLACSHLYWQDNCETTSEKLGEGGTAAAPKEDSGSPPFGDSEEDGSVASSSQPPVQDGEHVMMCLKRALKIAHAAQQQLAVALRSSDTLPAWLFVEILNHYLYYFDQGLSSISASVLQNLLELVANEMAGDNCQADAGLVAFYNNTLAHIAAQKAKPEKASLYDSLQV</sequence>
<dbReference type="PIRSF" id="PIRSF009375">
    <property type="entry name" value="Retromer_Vps35"/>
    <property type="match status" value="1"/>
</dbReference>
<keyword evidence="5" id="KW-0472">Membrane</keyword>
<evidence type="ECO:0000256" key="2">
    <source>
        <dbReference type="ARBA" id="ARBA00006536"/>
    </source>
</evidence>
<evidence type="ECO:0000256" key="4">
    <source>
        <dbReference type="ARBA" id="ARBA00022927"/>
    </source>
</evidence>
<accession>A0ABR2YWA4</accession>
<keyword evidence="3 6" id="KW-0813">Transport</keyword>
<evidence type="ECO:0000256" key="3">
    <source>
        <dbReference type="ARBA" id="ARBA00022448"/>
    </source>
</evidence>
<evidence type="ECO:0000313" key="8">
    <source>
        <dbReference type="EMBL" id="KAK9916088.1"/>
    </source>
</evidence>
<evidence type="ECO:0000256" key="1">
    <source>
        <dbReference type="ARBA" id="ARBA00004170"/>
    </source>
</evidence>
<dbReference type="PANTHER" id="PTHR11099">
    <property type="entry name" value="VACUOLAR SORTING PROTEIN 35"/>
    <property type="match status" value="1"/>
</dbReference>
<dbReference type="InterPro" id="IPR042491">
    <property type="entry name" value="Vps35_C"/>
</dbReference>
<gene>
    <name evidence="8" type="ORF">WJX75_008449</name>
</gene>
<evidence type="ECO:0000313" key="9">
    <source>
        <dbReference type="Proteomes" id="UP001491310"/>
    </source>
</evidence>
<keyword evidence="4 6" id="KW-0653">Protein transport</keyword>
<dbReference type="Pfam" id="PF03635">
    <property type="entry name" value="Vps35"/>
    <property type="match status" value="1"/>
</dbReference>
<keyword evidence="9" id="KW-1185">Reference proteome</keyword>
<dbReference type="EMBL" id="JALJOT010000004">
    <property type="protein sequence ID" value="KAK9916088.1"/>
    <property type="molecule type" value="Genomic_DNA"/>
</dbReference>
<evidence type="ECO:0000256" key="6">
    <source>
        <dbReference type="PIRNR" id="PIRNR009375"/>
    </source>
</evidence>
<proteinExistence type="inferred from homology"/>
<comment type="caution">
    <text evidence="8">The sequence shown here is derived from an EMBL/GenBank/DDBJ whole genome shotgun (WGS) entry which is preliminary data.</text>
</comment>
<comment type="similarity">
    <text evidence="2 6">Belongs to the VPS35 family.</text>
</comment>
<organism evidence="8 9">
    <name type="scientific">Coccomyxa subellipsoidea</name>
    <dbReference type="NCBI Taxonomy" id="248742"/>
    <lineage>
        <taxon>Eukaryota</taxon>
        <taxon>Viridiplantae</taxon>
        <taxon>Chlorophyta</taxon>
        <taxon>core chlorophytes</taxon>
        <taxon>Trebouxiophyceae</taxon>
        <taxon>Trebouxiophyceae incertae sedis</taxon>
        <taxon>Coccomyxaceae</taxon>
        <taxon>Coccomyxa</taxon>
    </lineage>
</organism>
<evidence type="ECO:0000256" key="5">
    <source>
        <dbReference type="ARBA" id="ARBA00023136"/>
    </source>
</evidence>
<name>A0ABR2YWA4_9CHLO</name>
<reference evidence="8 9" key="1">
    <citation type="journal article" date="2024" name="Nat. Commun.">
        <title>Phylogenomics reveals the evolutionary origins of lichenization in chlorophyte algae.</title>
        <authorList>
            <person name="Puginier C."/>
            <person name="Libourel C."/>
            <person name="Otte J."/>
            <person name="Skaloud P."/>
            <person name="Haon M."/>
            <person name="Grisel S."/>
            <person name="Petersen M."/>
            <person name="Berrin J.G."/>
            <person name="Delaux P.M."/>
            <person name="Dal Grande F."/>
            <person name="Keller J."/>
        </authorList>
    </citation>
    <scope>NUCLEOTIDE SEQUENCE [LARGE SCALE GENOMIC DNA]</scope>
    <source>
        <strain evidence="8 9">SAG 216-7</strain>
    </source>
</reference>
<protein>
    <recommendedName>
        <fullName evidence="6">Vacuolar protein sorting-associated protein 35</fullName>
    </recommendedName>
</protein>
<dbReference type="InterPro" id="IPR005378">
    <property type="entry name" value="Vps35"/>
</dbReference>
<comment type="function">
    <text evidence="6">Plays a role in vesicular protein sorting.</text>
</comment>
<comment type="subcellular location">
    <subcellularLocation>
        <location evidence="1">Membrane</location>
        <topology evidence="1">Peripheral membrane protein</topology>
    </subcellularLocation>
</comment>
<dbReference type="PANTHER" id="PTHR11099:SF0">
    <property type="entry name" value="VACUOLAR PROTEIN SORTING-ASSOCIATED PROTEIN 35"/>
    <property type="match status" value="1"/>
</dbReference>
<dbReference type="Gene3D" id="1.25.40.660">
    <property type="entry name" value="Vacuolar protein sorting-associated protein 35, helical subcomplex Vps35-C"/>
    <property type="match status" value="1"/>
</dbReference>